<keyword evidence="3" id="KW-1185">Reference proteome</keyword>
<dbReference type="AlphaFoldDB" id="A0A4Z1BTU2"/>
<protein>
    <submittedName>
        <fullName evidence="2">Peptidase S41</fullName>
    </submittedName>
</protein>
<dbReference type="OrthoDB" id="7066271at2"/>
<feature type="region of interest" description="Disordered" evidence="1">
    <location>
        <begin position="21"/>
        <end position="41"/>
    </location>
</feature>
<evidence type="ECO:0000256" key="1">
    <source>
        <dbReference type="SAM" id="MobiDB-lite"/>
    </source>
</evidence>
<reference evidence="2 3" key="1">
    <citation type="submission" date="2019-04" db="EMBL/GenBank/DDBJ databases">
        <authorList>
            <person name="Park S."/>
            <person name="Yoon J.-H."/>
        </authorList>
    </citation>
    <scope>NUCLEOTIDE SEQUENCE [LARGE SCALE GENOMIC DNA]</scope>
    <source>
        <strain evidence="2 3">HJM-18</strain>
    </source>
</reference>
<proteinExistence type="predicted"/>
<sequence>MTRTIALFTVFIFIAGCSDGNGPESDQPASSNQVSLPESPSERVNLTGEMSFWMYEGAAGCYGTLVSQGKEIQVWVDADTCGDREYEENQRATLELTFNPDNQYGPGKTYTITSFE</sequence>
<name>A0A4Z1BTU2_9GAMM</name>
<accession>A0A4Z1BTU2</accession>
<dbReference type="PROSITE" id="PS51257">
    <property type="entry name" value="PROKAR_LIPOPROTEIN"/>
    <property type="match status" value="1"/>
</dbReference>
<dbReference type="EMBL" id="SRPF01000010">
    <property type="protein sequence ID" value="TGN37914.1"/>
    <property type="molecule type" value="Genomic_DNA"/>
</dbReference>
<gene>
    <name evidence="2" type="ORF">E5Q11_17235</name>
</gene>
<organism evidence="2 3">
    <name type="scientific">Marinobacter confluentis</name>
    <dbReference type="NCBI Taxonomy" id="1697557"/>
    <lineage>
        <taxon>Bacteria</taxon>
        <taxon>Pseudomonadati</taxon>
        <taxon>Pseudomonadota</taxon>
        <taxon>Gammaproteobacteria</taxon>
        <taxon>Pseudomonadales</taxon>
        <taxon>Marinobacteraceae</taxon>
        <taxon>Marinobacter</taxon>
    </lineage>
</organism>
<evidence type="ECO:0000313" key="2">
    <source>
        <dbReference type="EMBL" id="TGN37914.1"/>
    </source>
</evidence>
<dbReference type="Proteomes" id="UP000298325">
    <property type="component" value="Unassembled WGS sequence"/>
</dbReference>
<dbReference type="RefSeq" id="WP_135804695.1">
    <property type="nucleotide sequence ID" value="NZ_SRPF01000010.1"/>
</dbReference>
<evidence type="ECO:0000313" key="3">
    <source>
        <dbReference type="Proteomes" id="UP000298325"/>
    </source>
</evidence>
<comment type="caution">
    <text evidence="2">The sequence shown here is derived from an EMBL/GenBank/DDBJ whole genome shotgun (WGS) entry which is preliminary data.</text>
</comment>
<feature type="compositionally biased region" description="Polar residues" evidence="1">
    <location>
        <begin position="27"/>
        <end position="41"/>
    </location>
</feature>